<organism evidence="2 3">
    <name type="scientific">Viridothelium virens</name>
    <name type="common">Speckled blister lichen</name>
    <name type="synonym">Trypethelium virens</name>
    <dbReference type="NCBI Taxonomy" id="1048519"/>
    <lineage>
        <taxon>Eukaryota</taxon>
        <taxon>Fungi</taxon>
        <taxon>Dikarya</taxon>
        <taxon>Ascomycota</taxon>
        <taxon>Pezizomycotina</taxon>
        <taxon>Dothideomycetes</taxon>
        <taxon>Dothideomycetes incertae sedis</taxon>
        <taxon>Trypetheliales</taxon>
        <taxon>Trypetheliaceae</taxon>
        <taxon>Viridothelium</taxon>
    </lineage>
</organism>
<evidence type="ECO:0000313" key="2">
    <source>
        <dbReference type="EMBL" id="KAF2233179.1"/>
    </source>
</evidence>
<gene>
    <name evidence="2" type="ORF">EV356DRAFT_217265</name>
</gene>
<name>A0A6A6H5P4_VIRVR</name>
<proteinExistence type="predicted"/>
<dbReference type="OrthoDB" id="10618611at2759"/>
<accession>A0A6A6H5P4</accession>
<feature type="compositionally biased region" description="Polar residues" evidence="1">
    <location>
        <begin position="43"/>
        <end position="59"/>
    </location>
</feature>
<dbReference type="AlphaFoldDB" id="A0A6A6H5P4"/>
<feature type="compositionally biased region" description="Low complexity" evidence="1">
    <location>
        <begin position="81"/>
        <end position="91"/>
    </location>
</feature>
<feature type="compositionally biased region" description="Basic and acidic residues" evidence="1">
    <location>
        <begin position="163"/>
        <end position="192"/>
    </location>
</feature>
<dbReference type="EMBL" id="ML991809">
    <property type="protein sequence ID" value="KAF2233179.1"/>
    <property type="molecule type" value="Genomic_DNA"/>
</dbReference>
<feature type="region of interest" description="Disordered" evidence="1">
    <location>
        <begin position="128"/>
        <end position="287"/>
    </location>
</feature>
<evidence type="ECO:0000313" key="3">
    <source>
        <dbReference type="Proteomes" id="UP000800092"/>
    </source>
</evidence>
<sequence>MADSDPSPNKDVRSFGLDNSTLHTHLHQFVNFSPRLQREFAARTTTPTEGSRNLNSHSLPTRGDALKEDEQTARPSQARPFSLSNDFVSVSDDSDIGKGSHDTDSDEGSEDEIAQAIYGNLFGKPKLSQKVRRAVQKSKTTKARNQMRRAQDEKIAGRKGRGKGKDKDDVRAGHVRKDDKAKGAGERTDVKMSKGKSYDGVTSHVTVKANRRKYGMFTGAGQERRKKRGLENKGEEEDDGTENGQKPKKSKKANRTEKGQDDREVGSTSEIDFADLPMSQKAGGRTFLVGPRGYARVLNKESDDRGFLVDTHGHIQIAKQT</sequence>
<dbReference type="Proteomes" id="UP000800092">
    <property type="component" value="Unassembled WGS sequence"/>
</dbReference>
<keyword evidence="3" id="KW-1185">Reference proteome</keyword>
<evidence type="ECO:0000256" key="1">
    <source>
        <dbReference type="SAM" id="MobiDB-lite"/>
    </source>
</evidence>
<protein>
    <submittedName>
        <fullName evidence="2">Uncharacterized protein</fullName>
    </submittedName>
</protein>
<reference evidence="2" key="1">
    <citation type="journal article" date="2020" name="Stud. Mycol.">
        <title>101 Dothideomycetes genomes: a test case for predicting lifestyles and emergence of pathogens.</title>
        <authorList>
            <person name="Haridas S."/>
            <person name="Albert R."/>
            <person name="Binder M."/>
            <person name="Bloem J."/>
            <person name="Labutti K."/>
            <person name="Salamov A."/>
            <person name="Andreopoulos B."/>
            <person name="Baker S."/>
            <person name="Barry K."/>
            <person name="Bills G."/>
            <person name="Bluhm B."/>
            <person name="Cannon C."/>
            <person name="Castanera R."/>
            <person name="Culley D."/>
            <person name="Daum C."/>
            <person name="Ezra D."/>
            <person name="Gonzalez J."/>
            <person name="Henrissat B."/>
            <person name="Kuo A."/>
            <person name="Liang C."/>
            <person name="Lipzen A."/>
            <person name="Lutzoni F."/>
            <person name="Magnuson J."/>
            <person name="Mondo S."/>
            <person name="Nolan M."/>
            <person name="Ohm R."/>
            <person name="Pangilinan J."/>
            <person name="Park H.-J."/>
            <person name="Ramirez L."/>
            <person name="Alfaro M."/>
            <person name="Sun H."/>
            <person name="Tritt A."/>
            <person name="Yoshinaga Y."/>
            <person name="Zwiers L.-H."/>
            <person name="Turgeon B."/>
            <person name="Goodwin S."/>
            <person name="Spatafora J."/>
            <person name="Crous P."/>
            <person name="Grigoriev I."/>
        </authorList>
    </citation>
    <scope>NUCLEOTIDE SEQUENCE</scope>
    <source>
        <strain evidence="2">Tuck. ex Michener</strain>
    </source>
</reference>
<feature type="compositionally biased region" description="Basic residues" evidence="1">
    <location>
        <begin position="128"/>
        <end position="147"/>
    </location>
</feature>
<feature type="compositionally biased region" description="Basic and acidic residues" evidence="1">
    <location>
        <begin position="254"/>
        <end position="265"/>
    </location>
</feature>
<feature type="region of interest" description="Disordered" evidence="1">
    <location>
        <begin position="42"/>
        <end position="110"/>
    </location>
</feature>